<dbReference type="Proteomes" id="UP000076577">
    <property type="component" value="Unassembled WGS sequence"/>
</dbReference>
<dbReference type="AlphaFoldDB" id="A0A165XQ69"/>
<dbReference type="PANTHER" id="PTHR43792:SF8">
    <property type="entry name" value="[RIBOSOMAL PROTEIN US5]-ALANINE N-ACETYLTRANSFERASE"/>
    <property type="match status" value="1"/>
</dbReference>
<gene>
    <name evidence="5" type="ORF">PsAD2_02812</name>
</gene>
<evidence type="ECO:0000256" key="1">
    <source>
        <dbReference type="ARBA" id="ARBA00022679"/>
    </source>
</evidence>
<evidence type="ECO:0000259" key="4">
    <source>
        <dbReference type="PROSITE" id="PS51186"/>
    </source>
</evidence>
<evidence type="ECO:0000313" key="5">
    <source>
        <dbReference type="EMBL" id="KZL17935.1"/>
    </source>
</evidence>
<comment type="caution">
    <text evidence="5">The sequence shown here is derived from an EMBL/GenBank/DDBJ whole genome shotgun (WGS) entry which is preliminary data.</text>
</comment>
<keyword evidence="1 5" id="KW-0808">Transferase</keyword>
<evidence type="ECO:0000313" key="6">
    <source>
        <dbReference type="Proteomes" id="UP000076577"/>
    </source>
</evidence>
<dbReference type="GO" id="GO:0008999">
    <property type="term" value="F:protein-N-terminal-alanine acetyltransferase activity"/>
    <property type="evidence" value="ECO:0007669"/>
    <property type="project" value="TreeGrafter"/>
</dbReference>
<dbReference type="Gene3D" id="3.40.630.30">
    <property type="match status" value="1"/>
</dbReference>
<dbReference type="RefSeq" id="WP_068006898.1">
    <property type="nucleotide sequence ID" value="NZ_FOFM01000021.1"/>
</dbReference>
<comment type="similarity">
    <text evidence="3">Belongs to the acetyltransferase family. RimJ subfamily.</text>
</comment>
<accession>A0A165XQ69</accession>
<dbReference type="GO" id="GO:0005737">
    <property type="term" value="C:cytoplasm"/>
    <property type="evidence" value="ECO:0007669"/>
    <property type="project" value="TreeGrafter"/>
</dbReference>
<keyword evidence="2" id="KW-0012">Acyltransferase</keyword>
<dbReference type="Pfam" id="PF13302">
    <property type="entry name" value="Acetyltransf_3"/>
    <property type="match status" value="1"/>
</dbReference>
<dbReference type="InterPro" id="IPR016181">
    <property type="entry name" value="Acyl_CoA_acyltransferase"/>
</dbReference>
<name>A0A165XQ69_9HYPH</name>
<proteinExistence type="inferred from homology"/>
<protein>
    <submittedName>
        <fullName evidence="5">Ribosomal-protein-S5-alanine N-acetyltransferase</fullName>
    </submittedName>
</protein>
<keyword evidence="6" id="KW-1185">Reference proteome</keyword>
<reference evidence="5 6" key="1">
    <citation type="journal article" date="2016" name="Front. Microbiol.">
        <title>Comparative Genomic Analysis Reveals a Diverse Repertoire of Genes Involved in Prokaryote-Eukaryote Interactions within the Pseudovibrio Genus.</title>
        <authorList>
            <person name="Romano S."/>
            <person name="Fernandez-Guerra A."/>
            <person name="Reen F.J."/>
            <person name="Glockner F.O."/>
            <person name="Crowley S.P."/>
            <person name="O'Sullivan O."/>
            <person name="Cotter P.D."/>
            <person name="Adams C."/>
            <person name="Dobson A.D."/>
            <person name="O'Gara F."/>
        </authorList>
    </citation>
    <scope>NUCLEOTIDE SEQUENCE [LARGE SCALE GENOMIC DNA]</scope>
    <source>
        <strain evidence="5 6">Ad2</strain>
    </source>
</reference>
<dbReference type="STRING" id="989403.SAMN05421798_12122"/>
<dbReference type="PROSITE" id="PS51186">
    <property type="entry name" value="GNAT"/>
    <property type="match status" value="1"/>
</dbReference>
<dbReference type="PANTHER" id="PTHR43792">
    <property type="entry name" value="GNAT FAMILY, PUTATIVE (AFU_ORTHOLOGUE AFUA_3G00765)-RELATED-RELATED"/>
    <property type="match status" value="1"/>
</dbReference>
<feature type="domain" description="N-acetyltransferase" evidence="4">
    <location>
        <begin position="12"/>
        <end position="176"/>
    </location>
</feature>
<dbReference type="PATRIC" id="fig|989403.3.peg.3012"/>
<evidence type="ECO:0000256" key="2">
    <source>
        <dbReference type="ARBA" id="ARBA00023315"/>
    </source>
</evidence>
<evidence type="ECO:0000256" key="3">
    <source>
        <dbReference type="ARBA" id="ARBA00038502"/>
    </source>
</evidence>
<dbReference type="InterPro" id="IPR051531">
    <property type="entry name" value="N-acetyltransferase"/>
</dbReference>
<organism evidence="5 6">
    <name type="scientific">Pseudovibrio axinellae</name>
    <dbReference type="NCBI Taxonomy" id="989403"/>
    <lineage>
        <taxon>Bacteria</taxon>
        <taxon>Pseudomonadati</taxon>
        <taxon>Pseudomonadota</taxon>
        <taxon>Alphaproteobacteria</taxon>
        <taxon>Hyphomicrobiales</taxon>
        <taxon>Stappiaceae</taxon>
        <taxon>Pseudovibrio</taxon>
    </lineage>
</organism>
<dbReference type="OrthoDB" id="7863753at2"/>
<dbReference type="InterPro" id="IPR000182">
    <property type="entry name" value="GNAT_dom"/>
</dbReference>
<sequence length="176" mass="19548">MSAPSHLALPTVFLHEASEADWPELLEFETSNRVFFEKWVPARNPGYFAQEPLKLIIQGLVADPDRFYLIRNQHQQLVGRINLRGLGKEPYNSAELGYRVGEQHLGKGYAKAAVLALAKQAREDPVLTQLVAFAADNNPASSTVLQTCGFKQDEAATKTVKLNNVPLTLLHFVLPL</sequence>
<dbReference type="EMBL" id="LMCB01000025">
    <property type="protein sequence ID" value="KZL17935.1"/>
    <property type="molecule type" value="Genomic_DNA"/>
</dbReference>
<dbReference type="SUPFAM" id="SSF55729">
    <property type="entry name" value="Acyl-CoA N-acyltransferases (Nat)"/>
    <property type="match status" value="1"/>
</dbReference>